<dbReference type="Pfam" id="PF24983">
    <property type="entry name" value="DUF7774"/>
    <property type="match status" value="1"/>
</dbReference>
<evidence type="ECO:0000313" key="4">
    <source>
        <dbReference type="Proteomes" id="UP001432027"/>
    </source>
</evidence>
<feature type="compositionally biased region" description="Basic and acidic residues" evidence="1">
    <location>
        <begin position="128"/>
        <end position="138"/>
    </location>
</feature>
<reference evidence="3" key="1">
    <citation type="submission" date="2023-10" db="EMBL/GenBank/DDBJ databases">
        <title>Genome assembly of Pristionchus species.</title>
        <authorList>
            <person name="Yoshida K."/>
            <person name="Sommer R.J."/>
        </authorList>
    </citation>
    <scope>NUCLEOTIDE SEQUENCE</scope>
    <source>
        <strain evidence="3">RS0144</strain>
    </source>
</reference>
<dbReference type="EMBL" id="BTSX01000001">
    <property type="protein sequence ID" value="GMS78580.1"/>
    <property type="molecule type" value="Genomic_DNA"/>
</dbReference>
<keyword evidence="4" id="KW-1185">Reference proteome</keyword>
<dbReference type="Proteomes" id="UP001432027">
    <property type="component" value="Unassembled WGS sequence"/>
</dbReference>
<feature type="region of interest" description="Disordered" evidence="1">
    <location>
        <begin position="1"/>
        <end position="153"/>
    </location>
</feature>
<organism evidence="3 4">
    <name type="scientific">Pristionchus entomophagus</name>
    <dbReference type="NCBI Taxonomy" id="358040"/>
    <lineage>
        <taxon>Eukaryota</taxon>
        <taxon>Metazoa</taxon>
        <taxon>Ecdysozoa</taxon>
        <taxon>Nematoda</taxon>
        <taxon>Chromadorea</taxon>
        <taxon>Rhabditida</taxon>
        <taxon>Rhabditina</taxon>
        <taxon>Diplogasteromorpha</taxon>
        <taxon>Diplogasteroidea</taxon>
        <taxon>Neodiplogasteridae</taxon>
        <taxon>Pristionchus</taxon>
    </lineage>
</organism>
<dbReference type="InterPro" id="IPR056676">
    <property type="entry name" value="DUF7774"/>
</dbReference>
<gene>
    <name evidence="3" type="ORF">PENTCL1PPCAC_755</name>
</gene>
<feature type="compositionally biased region" description="Basic and acidic residues" evidence="1">
    <location>
        <begin position="1"/>
        <end position="21"/>
    </location>
</feature>
<feature type="domain" description="DUF7774" evidence="2">
    <location>
        <begin position="155"/>
        <end position="252"/>
    </location>
</feature>
<feature type="compositionally biased region" description="Low complexity" evidence="1">
    <location>
        <begin position="46"/>
        <end position="56"/>
    </location>
</feature>
<dbReference type="PANTHER" id="PTHR38630">
    <property type="entry name" value="PROTEIN CBG12780"/>
    <property type="match status" value="1"/>
</dbReference>
<dbReference type="AlphaFoldDB" id="A0AAV5S8Z4"/>
<evidence type="ECO:0000256" key="1">
    <source>
        <dbReference type="SAM" id="MobiDB-lite"/>
    </source>
</evidence>
<accession>A0AAV5S8Z4</accession>
<protein>
    <recommendedName>
        <fullName evidence="2">DUF7774 domain-containing protein</fullName>
    </recommendedName>
</protein>
<name>A0AAV5S8Z4_9BILA</name>
<proteinExistence type="predicted"/>
<feature type="compositionally biased region" description="Pro residues" evidence="1">
    <location>
        <begin position="57"/>
        <end position="70"/>
    </location>
</feature>
<comment type="caution">
    <text evidence="3">The sequence shown here is derived from an EMBL/GenBank/DDBJ whole genome shotgun (WGS) entry which is preliminary data.</text>
</comment>
<feature type="non-terminal residue" evidence="3">
    <location>
        <position position="1"/>
    </location>
</feature>
<sequence length="294" mass="32915">PKRDITQEDADQREVRHEPTVRKALALLSPQPSPPKLQPSREAIKAVQQPVAVIPAAAPPPPAAAPPPPAVKMLLPHQVTKREQRPKPPAAATAPPPSVKKPIKASARENKKPAPVPQPQLPSNSTTTREEVTKRDKQPQTGVKKSSKKETGEPTSANYLLAVKLMKILKRNNYLENALRFEDSEKVRKHFETAGLNQAPPPQILALLNRALDFVLETVLFRAEDLDTCLTNDLRVFIIKKQETREFMLEVIFHRPDLMPNKWGGARVEAKRSKTFNYSEGNGKKRGWLSSFFR</sequence>
<evidence type="ECO:0000313" key="3">
    <source>
        <dbReference type="EMBL" id="GMS78580.1"/>
    </source>
</evidence>
<dbReference type="PANTHER" id="PTHR38630:SF1">
    <property type="entry name" value="DEK_C DOMAIN-CONTAINING PROTEIN-RELATED"/>
    <property type="match status" value="1"/>
</dbReference>
<evidence type="ECO:0000259" key="2">
    <source>
        <dbReference type="Pfam" id="PF24983"/>
    </source>
</evidence>